<dbReference type="PRINTS" id="PR00059">
    <property type="entry name" value="RIBOSOMALL6"/>
</dbReference>
<dbReference type="NCBIfam" id="TIGR03654">
    <property type="entry name" value="L6_bact"/>
    <property type="match status" value="1"/>
</dbReference>
<dbReference type="GO" id="GO:0002181">
    <property type="term" value="P:cytoplasmic translation"/>
    <property type="evidence" value="ECO:0007669"/>
    <property type="project" value="TreeGrafter"/>
</dbReference>
<feature type="domain" description="Large ribosomal subunit protein uL6 alpha-beta" evidence="9">
    <location>
        <begin position="91"/>
        <end position="164"/>
    </location>
</feature>
<evidence type="ECO:0000313" key="11">
    <source>
        <dbReference type="Proteomes" id="UP000002318"/>
    </source>
</evidence>
<protein>
    <recommendedName>
        <fullName evidence="6">Large ribosomal subunit protein uL6</fullName>
    </recommendedName>
</protein>
<dbReference type="Gene3D" id="3.90.930.12">
    <property type="entry name" value="Ribosomal protein L6, alpha-beta domain"/>
    <property type="match status" value="2"/>
</dbReference>
<evidence type="ECO:0000256" key="5">
    <source>
        <dbReference type="ARBA" id="ARBA00023274"/>
    </source>
</evidence>
<gene>
    <name evidence="6" type="primary">rplF</name>
    <name evidence="10" type="ordered locus">Spirs_0970</name>
</gene>
<dbReference type="GO" id="GO:0022625">
    <property type="term" value="C:cytosolic large ribosomal subunit"/>
    <property type="evidence" value="ECO:0007669"/>
    <property type="project" value="UniProtKB-UniRule"/>
</dbReference>
<evidence type="ECO:0000256" key="6">
    <source>
        <dbReference type="HAMAP-Rule" id="MF_01365"/>
    </source>
</evidence>
<dbReference type="FunFam" id="3.90.930.12:FF:000002">
    <property type="entry name" value="50S ribosomal protein L6"/>
    <property type="match status" value="1"/>
</dbReference>
<reference evidence="10 11" key="1">
    <citation type="journal article" date="2010" name="Stand. Genomic Sci.">
        <title>Complete genome sequence of Spirochaeta smaragdinae type strain (SEBR 4228).</title>
        <authorList>
            <person name="Mavromatis K."/>
            <person name="Yasawong M."/>
            <person name="Chertkov O."/>
            <person name="Lapidus A."/>
            <person name="Lucas S."/>
            <person name="Nolan M."/>
            <person name="Del Rio T.G."/>
            <person name="Tice H."/>
            <person name="Cheng J.F."/>
            <person name="Pitluck S."/>
            <person name="Liolios K."/>
            <person name="Ivanova N."/>
            <person name="Tapia R."/>
            <person name="Han C."/>
            <person name="Bruce D."/>
            <person name="Goodwin L."/>
            <person name="Pati A."/>
            <person name="Chen A."/>
            <person name="Palaniappan K."/>
            <person name="Land M."/>
            <person name="Hauser L."/>
            <person name="Chang Y.J."/>
            <person name="Jeffries C.D."/>
            <person name="Detter J.C."/>
            <person name="Rohde M."/>
            <person name="Brambilla E."/>
            <person name="Spring S."/>
            <person name="Goker M."/>
            <person name="Sikorski J."/>
            <person name="Woyke T."/>
            <person name="Bristow J."/>
            <person name="Eisen J.A."/>
            <person name="Markowitz V."/>
            <person name="Hugenholtz P."/>
            <person name="Klenk H.P."/>
            <person name="Kyrpides N.C."/>
        </authorList>
    </citation>
    <scope>NUCLEOTIDE SEQUENCE [LARGE SCALE GENOMIC DNA]</scope>
    <source>
        <strain evidence="11">DSM 11293 / JCM 15392 / SEBR 4228</strain>
    </source>
</reference>
<evidence type="ECO:0000256" key="3">
    <source>
        <dbReference type="ARBA" id="ARBA00022884"/>
    </source>
</evidence>
<dbReference type="InterPro" id="IPR000702">
    <property type="entry name" value="Ribosomal_uL6-like"/>
</dbReference>
<dbReference type="InterPro" id="IPR036789">
    <property type="entry name" value="Ribosomal_uL6-like_a/b-dom_sf"/>
</dbReference>
<dbReference type="SUPFAM" id="SSF56053">
    <property type="entry name" value="Ribosomal protein L6"/>
    <property type="match status" value="2"/>
</dbReference>
<dbReference type="PROSITE" id="PS00525">
    <property type="entry name" value="RIBOSOMAL_L6_1"/>
    <property type="match status" value="1"/>
</dbReference>
<dbReference type="STRING" id="573413.Spirs_0970"/>
<keyword evidence="11" id="KW-1185">Reference proteome</keyword>
<name>E1RCM4_SEDSS</name>
<dbReference type="AlphaFoldDB" id="E1RCM4"/>
<dbReference type="InterPro" id="IPR019906">
    <property type="entry name" value="Ribosomal_uL6_bac-type"/>
</dbReference>
<evidence type="ECO:0000313" key="10">
    <source>
        <dbReference type="EMBL" id="ADK80104.1"/>
    </source>
</evidence>
<feature type="domain" description="Large ribosomal subunit protein uL6 alpha-beta" evidence="9">
    <location>
        <begin position="11"/>
        <end position="82"/>
    </location>
</feature>
<dbReference type="GO" id="GO:0003735">
    <property type="term" value="F:structural constituent of ribosome"/>
    <property type="evidence" value="ECO:0007669"/>
    <property type="project" value="UniProtKB-UniRule"/>
</dbReference>
<evidence type="ECO:0000256" key="2">
    <source>
        <dbReference type="ARBA" id="ARBA00022730"/>
    </source>
</evidence>
<dbReference type="PIRSF" id="PIRSF002162">
    <property type="entry name" value="Ribosomal_L6"/>
    <property type="match status" value="1"/>
</dbReference>
<dbReference type="InterPro" id="IPR002358">
    <property type="entry name" value="Ribosomal_uL6_CS"/>
</dbReference>
<dbReference type="PANTHER" id="PTHR11655">
    <property type="entry name" value="60S/50S RIBOSOMAL PROTEIN L6/L9"/>
    <property type="match status" value="1"/>
</dbReference>
<dbReference type="HOGENOM" id="CLU_065464_1_2_12"/>
<comment type="similarity">
    <text evidence="1 6 7">Belongs to the universal ribosomal protein uL6 family.</text>
</comment>
<dbReference type="Proteomes" id="UP000002318">
    <property type="component" value="Chromosome"/>
</dbReference>
<proteinExistence type="inferred from homology"/>
<keyword evidence="4 6" id="KW-0689">Ribosomal protein</keyword>
<dbReference type="Pfam" id="PF00347">
    <property type="entry name" value="Ribosomal_L6"/>
    <property type="match status" value="2"/>
</dbReference>
<dbReference type="PANTHER" id="PTHR11655:SF14">
    <property type="entry name" value="LARGE RIBOSOMAL SUBUNIT PROTEIN UL6M"/>
    <property type="match status" value="1"/>
</dbReference>
<keyword evidence="5 6" id="KW-0687">Ribonucleoprotein</keyword>
<organism evidence="10 11">
    <name type="scientific">Sediminispirochaeta smaragdinae (strain DSM 11293 / JCM 15392 / SEBR 4228)</name>
    <name type="common">Spirochaeta smaragdinae</name>
    <dbReference type="NCBI Taxonomy" id="573413"/>
    <lineage>
        <taxon>Bacteria</taxon>
        <taxon>Pseudomonadati</taxon>
        <taxon>Spirochaetota</taxon>
        <taxon>Spirochaetia</taxon>
        <taxon>Spirochaetales</taxon>
        <taxon>Spirochaetaceae</taxon>
        <taxon>Sediminispirochaeta</taxon>
    </lineage>
</organism>
<evidence type="ECO:0000256" key="1">
    <source>
        <dbReference type="ARBA" id="ARBA00009356"/>
    </source>
</evidence>
<sequence>MSRIGKLPVEIPQGVSVTITDGFVTVKGPKGELKQDVQPVITVAVEGNLLTVDRKDDSKMARSFHGLYRQLIQNMVTGVTKGFERSLVINGVGYRAEVKGNTLLLNLGYSTQIEYELEEGLSVAVDAQNKITVSGISKERVGQACAEIRSIRPPEPYKGKGVKYEEEHIRRKIGKSGVK</sequence>
<comment type="subunit">
    <text evidence="6">Part of the 50S ribosomal subunit.</text>
</comment>
<dbReference type="RefSeq" id="WP_013253568.1">
    <property type="nucleotide sequence ID" value="NC_014364.1"/>
</dbReference>
<comment type="function">
    <text evidence="6 8">This protein binds to the 23S rRNA, and is important in its secondary structure. It is located near the subunit interface in the base of the L7/L12 stalk, and near the tRNA binding site of the peptidyltransferase center.</text>
</comment>
<dbReference type="EMBL" id="CP002116">
    <property type="protein sequence ID" value="ADK80104.1"/>
    <property type="molecule type" value="Genomic_DNA"/>
</dbReference>
<evidence type="ECO:0000256" key="8">
    <source>
        <dbReference type="RuleBase" id="RU003870"/>
    </source>
</evidence>
<dbReference type="FunFam" id="3.90.930.12:FF:000001">
    <property type="entry name" value="50S ribosomal protein L6"/>
    <property type="match status" value="1"/>
</dbReference>
<evidence type="ECO:0000259" key="9">
    <source>
        <dbReference type="Pfam" id="PF00347"/>
    </source>
</evidence>
<dbReference type="KEGG" id="ssm:Spirs_0970"/>
<dbReference type="InterPro" id="IPR020040">
    <property type="entry name" value="Ribosomal_uL6_a/b-dom"/>
</dbReference>
<dbReference type="eggNOG" id="COG0097">
    <property type="taxonomic scope" value="Bacteria"/>
</dbReference>
<dbReference type="GO" id="GO:0019843">
    <property type="term" value="F:rRNA binding"/>
    <property type="evidence" value="ECO:0007669"/>
    <property type="project" value="UniProtKB-UniRule"/>
</dbReference>
<evidence type="ECO:0000256" key="4">
    <source>
        <dbReference type="ARBA" id="ARBA00022980"/>
    </source>
</evidence>
<dbReference type="OrthoDB" id="9805007at2"/>
<dbReference type="HAMAP" id="MF_01365_B">
    <property type="entry name" value="Ribosomal_uL6_B"/>
    <property type="match status" value="1"/>
</dbReference>
<evidence type="ECO:0000256" key="7">
    <source>
        <dbReference type="RuleBase" id="RU003869"/>
    </source>
</evidence>
<keyword evidence="3 6" id="KW-0694">RNA-binding</keyword>
<keyword evidence="2 6" id="KW-0699">rRNA-binding</keyword>
<accession>E1RCM4</accession>